<accession>A0A1V2GZB8</accession>
<evidence type="ECO:0000313" key="3">
    <source>
        <dbReference type="Proteomes" id="UP000188879"/>
    </source>
</evidence>
<gene>
    <name evidence="2" type="ORF">BKE38_17475</name>
</gene>
<dbReference type="EMBL" id="MLCO01000181">
    <property type="protein sequence ID" value="ONG50702.1"/>
    <property type="molecule type" value="Genomic_DNA"/>
</dbReference>
<sequence>MRLLRQDRRGVTALEYGLIAALIAVAIIVSVRLLGTNIAAKFNDVATAIGGS</sequence>
<dbReference type="AlphaFoldDB" id="A0A1V2GZB8"/>
<dbReference type="Pfam" id="PF04964">
    <property type="entry name" value="Flp_Fap"/>
    <property type="match status" value="1"/>
</dbReference>
<reference evidence="2 3" key="1">
    <citation type="submission" date="2016-10" db="EMBL/GenBank/DDBJ databases">
        <title>Draft Genome sequence of Roseomonas sp. strain M3.</title>
        <authorList>
            <person name="Subhash Y."/>
            <person name="Lee S."/>
        </authorList>
    </citation>
    <scope>NUCLEOTIDE SEQUENCE [LARGE SCALE GENOMIC DNA]</scope>
    <source>
        <strain evidence="2 3">M3</strain>
    </source>
</reference>
<proteinExistence type="predicted"/>
<protein>
    <submittedName>
        <fullName evidence="2">Pilus assembly protein</fullName>
    </submittedName>
</protein>
<organism evidence="2 3">
    <name type="scientific">Teichococcus deserti</name>
    <dbReference type="NCBI Taxonomy" id="1817963"/>
    <lineage>
        <taxon>Bacteria</taxon>
        <taxon>Pseudomonadati</taxon>
        <taxon>Pseudomonadota</taxon>
        <taxon>Alphaproteobacteria</taxon>
        <taxon>Acetobacterales</taxon>
        <taxon>Roseomonadaceae</taxon>
        <taxon>Roseomonas</taxon>
    </lineage>
</organism>
<dbReference type="Proteomes" id="UP000188879">
    <property type="component" value="Unassembled WGS sequence"/>
</dbReference>
<keyword evidence="1" id="KW-0472">Membrane</keyword>
<feature type="transmembrane region" description="Helical" evidence="1">
    <location>
        <begin position="12"/>
        <end position="34"/>
    </location>
</feature>
<name>A0A1V2GZB8_9PROT</name>
<evidence type="ECO:0000256" key="1">
    <source>
        <dbReference type="SAM" id="Phobius"/>
    </source>
</evidence>
<evidence type="ECO:0000313" key="2">
    <source>
        <dbReference type="EMBL" id="ONG50702.1"/>
    </source>
</evidence>
<comment type="caution">
    <text evidence="2">The sequence shown here is derived from an EMBL/GenBank/DDBJ whole genome shotgun (WGS) entry which is preliminary data.</text>
</comment>
<dbReference type="InterPro" id="IPR007047">
    <property type="entry name" value="Flp_Fap"/>
</dbReference>
<keyword evidence="1" id="KW-0812">Transmembrane</keyword>
<keyword evidence="1" id="KW-1133">Transmembrane helix</keyword>
<keyword evidence="3" id="KW-1185">Reference proteome</keyword>